<evidence type="ECO:0000313" key="1">
    <source>
        <dbReference type="EMBL" id="RDX92259.1"/>
    </source>
</evidence>
<dbReference type="EMBL" id="QJKJ01004913">
    <property type="protein sequence ID" value="RDX92259.1"/>
    <property type="molecule type" value="Genomic_DNA"/>
</dbReference>
<protein>
    <recommendedName>
        <fullName evidence="3">DUF4283 domain-containing protein</fullName>
    </recommendedName>
</protein>
<feature type="non-terminal residue" evidence="1">
    <location>
        <position position="1"/>
    </location>
</feature>
<keyword evidence="2" id="KW-1185">Reference proteome</keyword>
<name>A0A371GNW4_MUCPR</name>
<evidence type="ECO:0000313" key="2">
    <source>
        <dbReference type="Proteomes" id="UP000257109"/>
    </source>
</evidence>
<accession>A0A371GNW4</accession>
<proteinExistence type="predicted"/>
<organism evidence="1 2">
    <name type="scientific">Mucuna pruriens</name>
    <name type="common">Velvet bean</name>
    <name type="synonym">Dolichos pruriens</name>
    <dbReference type="NCBI Taxonomy" id="157652"/>
    <lineage>
        <taxon>Eukaryota</taxon>
        <taxon>Viridiplantae</taxon>
        <taxon>Streptophyta</taxon>
        <taxon>Embryophyta</taxon>
        <taxon>Tracheophyta</taxon>
        <taxon>Spermatophyta</taxon>
        <taxon>Magnoliopsida</taxon>
        <taxon>eudicotyledons</taxon>
        <taxon>Gunneridae</taxon>
        <taxon>Pentapetalae</taxon>
        <taxon>rosids</taxon>
        <taxon>fabids</taxon>
        <taxon>Fabales</taxon>
        <taxon>Fabaceae</taxon>
        <taxon>Papilionoideae</taxon>
        <taxon>50 kb inversion clade</taxon>
        <taxon>NPAAA clade</taxon>
        <taxon>indigoferoid/millettioid clade</taxon>
        <taxon>Phaseoleae</taxon>
        <taxon>Mucuna</taxon>
    </lineage>
</organism>
<sequence length="256" mass="29837">MTTTTTSFCDKVLEIQQASSIREKSDFVAQKLVRIQYKIGNCLLPKVYLDEKVLQNLLRILKIYGAFHIEIDIMYLDNGFYMVKFNLSKDKDKNLEFISPVANVNKTLVWILFPSLNSMFYYESFLLVMPSIVSQPIKVDKNTLIVKKSKFACICVEIILTKFLVEKGMVRVEDHSMTITTQTQVINIVTNPHIIKKILKSMETNIHRDWMVVSCKKGQLKFIKDLDKKKVIMFMFNLSNLKRNLFTLSHIHEIKI</sequence>
<dbReference type="STRING" id="157652.A0A371GNW4"/>
<comment type="caution">
    <text evidence="1">The sequence shown here is derived from an EMBL/GenBank/DDBJ whole genome shotgun (WGS) entry which is preliminary data.</text>
</comment>
<dbReference type="Proteomes" id="UP000257109">
    <property type="component" value="Unassembled WGS sequence"/>
</dbReference>
<dbReference type="AlphaFoldDB" id="A0A371GNW4"/>
<gene>
    <name evidence="1" type="ORF">CR513_25642</name>
</gene>
<evidence type="ECO:0008006" key="3">
    <source>
        <dbReference type="Google" id="ProtNLM"/>
    </source>
</evidence>
<dbReference type="OrthoDB" id="1096772at2759"/>
<reference evidence="1" key="1">
    <citation type="submission" date="2018-05" db="EMBL/GenBank/DDBJ databases">
        <title>Draft genome of Mucuna pruriens seed.</title>
        <authorList>
            <person name="Nnadi N.E."/>
            <person name="Vos R."/>
            <person name="Hasami M.H."/>
            <person name="Devisetty U.K."/>
            <person name="Aguiy J.C."/>
        </authorList>
    </citation>
    <scope>NUCLEOTIDE SEQUENCE [LARGE SCALE GENOMIC DNA]</scope>
    <source>
        <strain evidence="1">JCA_2017</strain>
    </source>
</reference>